<dbReference type="InterPro" id="IPR027417">
    <property type="entry name" value="P-loop_NTPase"/>
</dbReference>
<name>A0A3S3QQL8_9ACAR</name>
<evidence type="ECO:0000256" key="1">
    <source>
        <dbReference type="ARBA" id="ARBA00008314"/>
    </source>
</evidence>
<dbReference type="Gene3D" id="1.20.120.720">
    <property type="entry name" value="Myosin VI head, motor domain, U50 subdomain"/>
    <property type="match status" value="1"/>
</dbReference>
<dbReference type="PRINTS" id="PR00193">
    <property type="entry name" value="MYOSINHEAVY"/>
</dbReference>
<comment type="similarity">
    <text evidence="1 8">Belongs to the TRAFAC class myosin-kinesin ATPase superfamily. Myosin family.</text>
</comment>
<dbReference type="SMART" id="SM00015">
    <property type="entry name" value="IQ"/>
    <property type="match status" value="2"/>
</dbReference>
<dbReference type="GO" id="GO:0006897">
    <property type="term" value="P:endocytosis"/>
    <property type="evidence" value="ECO:0007669"/>
    <property type="project" value="TreeGrafter"/>
</dbReference>
<dbReference type="Pfam" id="PF06017">
    <property type="entry name" value="Myosin_TH1"/>
    <property type="match status" value="1"/>
</dbReference>
<proteinExistence type="inferred from homology"/>
<dbReference type="Proteomes" id="UP000285301">
    <property type="component" value="Unassembled WGS sequence"/>
</dbReference>
<dbReference type="SMART" id="SM00242">
    <property type="entry name" value="MYSc"/>
    <property type="match status" value="1"/>
</dbReference>
<protein>
    <submittedName>
        <fullName evidence="11">Unconventional myosin-Ib-like protein</fullName>
    </submittedName>
</protein>
<dbReference type="InterPro" id="IPR010926">
    <property type="entry name" value="Myosin_TH1"/>
</dbReference>
<dbReference type="Gene3D" id="3.40.850.10">
    <property type="entry name" value="Kinesin motor domain"/>
    <property type="match status" value="1"/>
</dbReference>
<dbReference type="GO" id="GO:0005902">
    <property type="term" value="C:microvillus"/>
    <property type="evidence" value="ECO:0007669"/>
    <property type="project" value="TreeGrafter"/>
</dbReference>
<dbReference type="Gene3D" id="1.20.58.530">
    <property type="match status" value="1"/>
</dbReference>
<reference evidence="11 12" key="1">
    <citation type="journal article" date="2018" name="Gigascience">
        <title>Genomes of trombidid mites reveal novel predicted allergens and laterally-transferred genes associated with secondary metabolism.</title>
        <authorList>
            <person name="Dong X."/>
            <person name="Chaisiri K."/>
            <person name="Xia D."/>
            <person name="Armstrong S.D."/>
            <person name="Fang Y."/>
            <person name="Donnelly M.J."/>
            <person name="Kadowaki T."/>
            <person name="McGarry J.W."/>
            <person name="Darby A.C."/>
            <person name="Makepeace B.L."/>
        </authorList>
    </citation>
    <scope>NUCLEOTIDE SEQUENCE [LARGE SCALE GENOMIC DNA]</scope>
    <source>
        <strain evidence="11">UoL-WK</strain>
    </source>
</reference>
<feature type="domain" description="Myosin motor" evidence="9">
    <location>
        <begin position="1"/>
        <end position="599"/>
    </location>
</feature>
<keyword evidence="5 8" id="KW-0518">Myosin</keyword>
<evidence type="ECO:0000256" key="4">
    <source>
        <dbReference type="ARBA" id="ARBA00023121"/>
    </source>
</evidence>
<evidence type="ECO:0000256" key="3">
    <source>
        <dbReference type="ARBA" id="ARBA00022840"/>
    </source>
</evidence>
<dbReference type="InterPro" id="IPR000048">
    <property type="entry name" value="IQ_motif_EF-hand-BS"/>
</dbReference>
<evidence type="ECO:0000313" key="12">
    <source>
        <dbReference type="Proteomes" id="UP000285301"/>
    </source>
</evidence>
<keyword evidence="2" id="KW-0547">Nucleotide-binding</keyword>
<dbReference type="OrthoDB" id="10055605at2759"/>
<comment type="caution">
    <text evidence="11">The sequence shown here is derived from an EMBL/GenBank/DDBJ whole genome shotgun (WGS) entry which is preliminary data.</text>
</comment>
<dbReference type="Pfam" id="PF00063">
    <property type="entry name" value="Myosin_head"/>
    <property type="match status" value="1"/>
</dbReference>
<evidence type="ECO:0000256" key="6">
    <source>
        <dbReference type="ARBA" id="ARBA00023175"/>
    </source>
</evidence>
<keyword evidence="12" id="KW-1185">Reference proteome</keyword>
<evidence type="ECO:0000259" key="9">
    <source>
        <dbReference type="PROSITE" id="PS51456"/>
    </source>
</evidence>
<evidence type="ECO:0000256" key="2">
    <source>
        <dbReference type="ARBA" id="ARBA00022741"/>
    </source>
</evidence>
<keyword evidence="6" id="KW-0505">Motor protein</keyword>
<dbReference type="FunFam" id="1.10.10.820:FF:000001">
    <property type="entry name" value="Myosin heavy chain"/>
    <property type="match status" value="1"/>
</dbReference>
<evidence type="ECO:0000256" key="5">
    <source>
        <dbReference type="ARBA" id="ARBA00023123"/>
    </source>
</evidence>
<dbReference type="GO" id="GO:0005546">
    <property type="term" value="F:phosphatidylinositol-4,5-bisphosphate binding"/>
    <property type="evidence" value="ECO:0007669"/>
    <property type="project" value="UniProtKB-ARBA"/>
</dbReference>
<dbReference type="GO" id="GO:0007368">
    <property type="term" value="P:determination of left/right symmetry"/>
    <property type="evidence" value="ECO:0007669"/>
    <property type="project" value="UniProtKB-ARBA"/>
</dbReference>
<dbReference type="PANTHER" id="PTHR13140">
    <property type="entry name" value="MYOSIN"/>
    <property type="match status" value="1"/>
</dbReference>
<dbReference type="InterPro" id="IPR036961">
    <property type="entry name" value="Kinesin_motor_dom_sf"/>
</dbReference>
<feature type="domain" description="TH1" evidence="10">
    <location>
        <begin position="714"/>
        <end position="898"/>
    </location>
</feature>
<comment type="caution">
    <text evidence="8">Lacks conserved residue(s) required for the propagation of feature annotation.</text>
</comment>
<dbReference type="SUPFAM" id="SSF52540">
    <property type="entry name" value="P-loop containing nucleoside triphosphate hydrolases"/>
    <property type="match status" value="1"/>
</dbReference>
<keyword evidence="3" id="KW-0067">ATP-binding</keyword>
<evidence type="ECO:0000256" key="8">
    <source>
        <dbReference type="PROSITE-ProRule" id="PRU00782"/>
    </source>
</evidence>
<dbReference type="PROSITE" id="PS51456">
    <property type="entry name" value="MYOSIN_MOTOR"/>
    <property type="match status" value="1"/>
</dbReference>
<dbReference type="GO" id="GO:0000146">
    <property type="term" value="F:microfilament motor activity"/>
    <property type="evidence" value="ECO:0007669"/>
    <property type="project" value="TreeGrafter"/>
</dbReference>
<dbReference type="GO" id="GO:0009888">
    <property type="term" value="P:tissue development"/>
    <property type="evidence" value="ECO:0007669"/>
    <property type="project" value="UniProtKB-ARBA"/>
</dbReference>
<dbReference type="GO" id="GO:0005524">
    <property type="term" value="F:ATP binding"/>
    <property type="evidence" value="ECO:0007669"/>
    <property type="project" value="UniProtKB-KW"/>
</dbReference>
<feature type="non-terminal residue" evidence="11">
    <location>
        <position position="1"/>
    </location>
</feature>
<feature type="non-terminal residue" evidence="11">
    <location>
        <position position="898"/>
    </location>
</feature>
<dbReference type="PROSITE" id="PS51757">
    <property type="entry name" value="TH1"/>
    <property type="match status" value="1"/>
</dbReference>
<dbReference type="Gene3D" id="3.30.70.1590">
    <property type="match status" value="1"/>
</dbReference>
<dbReference type="PANTHER" id="PTHR13140:SF802">
    <property type="entry name" value="UNCONVENTIONAL MYOSIN-IB ISOFORM X1"/>
    <property type="match status" value="1"/>
</dbReference>
<gene>
    <name evidence="11" type="ORF">B4U79_00176</name>
</gene>
<evidence type="ECO:0000256" key="7">
    <source>
        <dbReference type="ARBA" id="ARBA00023203"/>
    </source>
</evidence>
<dbReference type="GO" id="GO:0007015">
    <property type="term" value="P:actin filament organization"/>
    <property type="evidence" value="ECO:0007669"/>
    <property type="project" value="TreeGrafter"/>
</dbReference>
<dbReference type="GO" id="GO:0030048">
    <property type="term" value="P:actin filament-based movement"/>
    <property type="evidence" value="ECO:0007669"/>
    <property type="project" value="TreeGrafter"/>
</dbReference>
<sequence length="898" mass="104336">AAKIALQYLVRGGSSSPQIELLREKIINISPILEAFGNAKTQHNSNSSRFGKFLELEFDCNGDPVGGLITNYLLEKSRVIRQSLGERSFHIFYQLVSGADIHLLKSLKLQRSLDSYNILKLSRCAQIANVDDKINFIETKRALEVMGLTQEEIIFTFHIVASVLKLGNIQYLPRANMDGTEGCTLLNEYEIYDICEMLCIDVNALETSLTQRSVETRNEVLVTDLSASEANYARDALCKALYSRLFTWLINKLNESIRAKRVGKRRSVGILDVYGFEVFERNSYEQFLINYCNEKLHQIYIDVVLRQEQEEYIKEGIHWKRIDFFNNSNICDLIEKNNHGILSMLDEECLRPNPVTDELFLHKLIQTCQENPYFESHGCKSFVVDIHHKSEIHSLSNPSVGALPHHCFRIRHYAGSVTYAISGFVEKNNDLLFKDLSNVMYKSDNPLLRILFPEGNPKRTTLKRPATTASQFKISIGALMKNIQSKQLNFIVCIKPNELKEPLIFEMALVQHQVRYLLLLECCKIKKLGFFFRQEYESFLKKYKMLSACTWPHWTGSTVEGVGNLLKDLPIYLPHCYFGRTKLFIRSARTVFELNEMRRDRLHELATLCQKIWRGWVRRKKFLQIRNSQLVIARNYRCWKRRRYLLWLSKHLPSESPLCRDWPPAPRSLQETSYFLRKCYHKWRCHKYRLNFDQTARNRMREKVTASLIFRDRKVSYLKSVSHPFRGDYVRLRQNLKWKRISAETGDQYVVFADIVNKITRSTGKCVQKLLVLSTVAMIVMDQRTLQIKYRIPVNEIFRISLSPYMDDIVIIHVKCTDATKRKGAFVFESGHVIEIVTKLFLVIQNATAKSTEVQIATEFEANFGKEDVLVLFRCTAPPETTGPAKIVRRATKLEITL</sequence>
<accession>A0A3S3QQL8</accession>
<keyword evidence="4" id="KW-0446">Lipid-binding</keyword>
<dbReference type="AlphaFoldDB" id="A0A3S3QQL8"/>
<dbReference type="FunFam" id="1.20.58.530:FF:000004">
    <property type="entry name" value="Unconventional myosin ID"/>
    <property type="match status" value="1"/>
</dbReference>
<dbReference type="GO" id="GO:0051015">
    <property type="term" value="F:actin filament binding"/>
    <property type="evidence" value="ECO:0007669"/>
    <property type="project" value="TreeGrafter"/>
</dbReference>
<dbReference type="InterPro" id="IPR001609">
    <property type="entry name" value="Myosin_head_motor_dom-like"/>
</dbReference>
<dbReference type="GO" id="GO:0016459">
    <property type="term" value="C:myosin complex"/>
    <property type="evidence" value="ECO:0007669"/>
    <property type="project" value="UniProtKB-KW"/>
</dbReference>
<keyword evidence="7 8" id="KW-0009">Actin-binding</keyword>
<feature type="region of interest" description="Actin-binding" evidence="8">
    <location>
        <begin position="476"/>
        <end position="498"/>
    </location>
</feature>
<dbReference type="Gene3D" id="1.20.5.190">
    <property type="match status" value="1"/>
</dbReference>
<dbReference type="GO" id="GO:0005886">
    <property type="term" value="C:plasma membrane"/>
    <property type="evidence" value="ECO:0007669"/>
    <property type="project" value="TreeGrafter"/>
</dbReference>
<evidence type="ECO:0000259" key="10">
    <source>
        <dbReference type="PROSITE" id="PS51757"/>
    </source>
</evidence>
<dbReference type="GO" id="GO:0005737">
    <property type="term" value="C:cytoplasm"/>
    <property type="evidence" value="ECO:0007669"/>
    <property type="project" value="UniProtKB-ARBA"/>
</dbReference>
<dbReference type="EMBL" id="NCKU01001325">
    <property type="protein sequence ID" value="RWS12427.1"/>
    <property type="molecule type" value="Genomic_DNA"/>
</dbReference>
<dbReference type="Gene3D" id="1.10.10.820">
    <property type="match status" value="1"/>
</dbReference>
<organism evidence="11 12">
    <name type="scientific">Dinothrombium tinctorium</name>
    <dbReference type="NCBI Taxonomy" id="1965070"/>
    <lineage>
        <taxon>Eukaryota</taxon>
        <taxon>Metazoa</taxon>
        <taxon>Ecdysozoa</taxon>
        <taxon>Arthropoda</taxon>
        <taxon>Chelicerata</taxon>
        <taxon>Arachnida</taxon>
        <taxon>Acari</taxon>
        <taxon>Acariformes</taxon>
        <taxon>Trombidiformes</taxon>
        <taxon>Prostigmata</taxon>
        <taxon>Anystina</taxon>
        <taxon>Parasitengona</taxon>
        <taxon>Trombidioidea</taxon>
        <taxon>Trombidiidae</taxon>
        <taxon>Dinothrombium</taxon>
    </lineage>
</organism>
<evidence type="ECO:0000313" key="11">
    <source>
        <dbReference type="EMBL" id="RWS12427.1"/>
    </source>
</evidence>
<dbReference type="STRING" id="1965070.A0A3S3QQL8"/>